<keyword evidence="2" id="KW-1185">Reference proteome</keyword>
<organism evidence="1 2">
    <name type="scientific">Aphis craccivora</name>
    <name type="common">Cowpea aphid</name>
    <dbReference type="NCBI Taxonomy" id="307492"/>
    <lineage>
        <taxon>Eukaryota</taxon>
        <taxon>Metazoa</taxon>
        <taxon>Ecdysozoa</taxon>
        <taxon>Arthropoda</taxon>
        <taxon>Hexapoda</taxon>
        <taxon>Insecta</taxon>
        <taxon>Pterygota</taxon>
        <taxon>Neoptera</taxon>
        <taxon>Paraneoptera</taxon>
        <taxon>Hemiptera</taxon>
        <taxon>Sternorrhyncha</taxon>
        <taxon>Aphidomorpha</taxon>
        <taxon>Aphidoidea</taxon>
        <taxon>Aphididae</taxon>
        <taxon>Aphidini</taxon>
        <taxon>Aphis</taxon>
        <taxon>Aphis</taxon>
    </lineage>
</organism>
<protein>
    <submittedName>
        <fullName evidence="1">Uncharacterized protein</fullName>
    </submittedName>
</protein>
<dbReference type="Proteomes" id="UP000478052">
    <property type="component" value="Unassembled WGS sequence"/>
</dbReference>
<dbReference type="AlphaFoldDB" id="A0A6G0YCV8"/>
<dbReference type="EMBL" id="VUJU01004792">
    <property type="protein sequence ID" value="KAF0753256.1"/>
    <property type="molecule type" value="Genomic_DNA"/>
</dbReference>
<accession>A0A6G0YCV8</accession>
<proteinExistence type="predicted"/>
<gene>
    <name evidence="1" type="ORF">FWK35_00015997</name>
</gene>
<sequence length="62" mass="7354">MVFTNFLSIVELQMLIKKIVPIYSYDFLITIRITFEKHCIKFSSILIGPKKLKRQIENFSCL</sequence>
<evidence type="ECO:0000313" key="2">
    <source>
        <dbReference type="Proteomes" id="UP000478052"/>
    </source>
</evidence>
<comment type="caution">
    <text evidence="1">The sequence shown here is derived from an EMBL/GenBank/DDBJ whole genome shotgun (WGS) entry which is preliminary data.</text>
</comment>
<reference evidence="1 2" key="1">
    <citation type="submission" date="2019-08" db="EMBL/GenBank/DDBJ databases">
        <title>Whole genome of Aphis craccivora.</title>
        <authorList>
            <person name="Voronova N.V."/>
            <person name="Shulinski R.S."/>
            <person name="Bandarenka Y.V."/>
            <person name="Zhorov D.G."/>
            <person name="Warner D."/>
        </authorList>
    </citation>
    <scope>NUCLEOTIDE SEQUENCE [LARGE SCALE GENOMIC DNA]</scope>
    <source>
        <strain evidence="1">180601</strain>
        <tissue evidence="1">Whole Body</tissue>
    </source>
</reference>
<evidence type="ECO:0000313" key="1">
    <source>
        <dbReference type="EMBL" id="KAF0753256.1"/>
    </source>
</evidence>
<name>A0A6G0YCV8_APHCR</name>